<organism evidence="1 2">
    <name type="scientific">Paenibacillus nasutitermitis</name>
    <dbReference type="NCBI Taxonomy" id="1652958"/>
    <lineage>
        <taxon>Bacteria</taxon>
        <taxon>Bacillati</taxon>
        <taxon>Bacillota</taxon>
        <taxon>Bacilli</taxon>
        <taxon>Bacillales</taxon>
        <taxon>Paenibacillaceae</taxon>
        <taxon>Paenibacillus</taxon>
    </lineage>
</organism>
<name>A0A917DR64_9BACL</name>
<proteinExistence type="predicted"/>
<gene>
    <name evidence="1" type="ORF">GCM10010911_21210</name>
</gene>
<comment type="caution">
    <text evidence="1">The sequence shown here is derived from an EMBL/GenBank/DDBJ whole genome shotgun (WGS) entry which is preliminary data.</text>
</comment>
<accession>A0A917DR64</accession>
<evidence type="ECO:0000313" key="1">
    <source>
        <dbReference type="EMBL" id="GGD63195.1"/>
    </source>
</evidence>
<evidence type="ECO:0008006" key="3">
    <source>
        <dbReference type="Google" id="ProtNLM"/>
    </source>
</evidence>
<sequence length="164" mass="19022">MEERELADSELYAACIDWAIQEVRAKRPEVKLKVYRELTAGQRGLFMFRVLHDHAYGSVGEFYGWISCLLAQNGQWDEIVKAIEHVHDAEMLRLLEETRSILDNRNRRVGVTYDTVSISDLVSDPLLRKQMTGLYNRFLHSASGTFARMADYIRKHANEFVVLE</sequence>
<dbReference type="Proteomes" id="UP000612456">
    <property type="component" value="Unassembled WGS sequence"/>
</dbReference>
<keyword evidence="2" id="KW-1185">Reference proteome</keyword>
<dbReference type="EMBL" id="BMHP01000002">
    <property type="protein sequence ID" value="GGD63195.1"/>
    <property type="molecule type" value="Genomic_DNA"/>
</dbReference>
<reference evidence="1" key="2">
    <citation type="submission" date="2020-09" db="EMBL/GenBank/DDBJ databases">
        <authorList>
            <person name="Sun Q."/>
            <person name="Zhou Y."/>
        </authorList>
    </citation>
    <scope>NUCLEOTIDE SEQUENCE</scope>
    <source>
        <strain evidence="1">CGMCC 1.15178</strain>
    </source>
</reference>
<reference evidence="1" key="1">
    <citation type="journal article" date="2014" name="Int. J. Syst. Evol. Microbiol.">
        <title>Complete genome sequence of Corynebacterium casei LMG S-19264T (=DSM 44701T), isolated from a smear-ripened cheese.</title>
        <authorList>
            <consortium name="US DOE Joint Genome Institute (JGI-PGF)"/>
            <person name="Walter F."/>
            <person name="Albersmeier A."/>
            <person name="Kalinowski J."/>
            <person name="Ruckert C."/>
        </authorList>
    </citation>
    <scope>NUCLEOTIDE SEQUENCE</scope>
    <source>
        <strain evidence="1">CGMCC 1.15178</strain>
    </source>
</reference>
<evidence type="ECO:0000313" key="2">
    <source>
        <dbReference type="Proteomes" id="UP000612456"/>
    </source>
</evidence>
<dbReference type="RefSeq" id="WP_188991965.1">
    <property type="nucleotide sequence ID" value="NZ_BMHP01000002.1"/>
</dbReference>
<dbReference type="AlphaFoldDB" id="A0A917DR64"/>
<protein>
    <recommendedName>
        <fullName evidence="3">DUF4375 domain-containing protein</fullName>
    </recommendedName>
</protein>